<dbReference type="GO" id="GO:0022857">
    <property type="term" value="F:transmembrane transporter activity"/>
    <property type="evidence" value="ECO:0007669"/>
    <property type="project" value="InterPro"/>
</dbReference>
<dbReference type="FunFam" id="1.20.1250.20:FF:000057">
    <property type="entry name" value="MFS general substrate transporter"/>
    <property type="match status" value="1"/>
</dbReference>
<dbReference type="AlphaFoldDB" id="A0A0C3HY49"/>
<feature type="transmembrane region" description="Helical" evidence="7">
    <location>
        <begin position="301"/>
        <end position="318"/>
    </location>
</feature>
<feature type="transmembrane region" description="Helical" evidence="7">
    <location>
        <begin position="130"/>
        <end position="147"/>
    </location>
</feature>
<evidence type="ECO:0000256" key="1">
    <source>
        <dbReference type="ARBA" id="ARBA00004141"/>
    </source>
</evidence>
<dbReference type="SUPFAM" id="SSF103473">
    <property type="entry name" value="MFS general substrate transporter"/>
    <property type="match status" value="1"/>
</dbReference>
<reference evidence="10" key="2">
    <citation type="submission" date="2015-01" db="EMBL/GenBank/DDBJ databases">
        <title>Evolutionary Origins and Diversification of the Mycorrhizal Mutualists.</title>
        <authorList>
            <consortium name="DOE Joint Genome Institute"/>
            <consortium name="Mycorrhizal Genomics Consortium"/>
            <person name="Kohler A."/>
            <person name="Kuo A."/>
            <person name="Nagy L.G."/>
            <person name="Floudas D."/>
            <person name="Copeland A."/>
            <person name="Barry K.W."/>
            <person name="Cichocki N."/>
            <person name="Veneault-Fourrey C."/>
            <person name="LaButti K."/>
            <person name="Lindquist E.A."/>
            <person name="Lipzen A."/>
            <person name="Lundell T."/>
            <person name="Morin E."/>
            <person name="Murat C."/>
            <person name="Riley R."/>
            <person name="Ohm R."/>
            <person name="Sun H."/>
            <person name="Tunlid A."/>
            <person name="Henrissat B."/>
            <person name="Grigoriev I.V."/>
            <person name="Hibbett D.S."/>
            <person name="Martin F."/>
        </authorList>
    </citation>
    <scope>NUCLEOTIDE SEQUENCE [LARGE SCALE GENOMIC DNA]</scope>
    <source>
        <strain evidence="10">Zn</strain>
    </source>
</reference>
<dbReference type="EMBL" id="KN832870">
    <property type="protein sequence ID" value="KIN07127.1"/>
    <property type="molecule type" value="Genomic_DNA"/>
</dbReference>
<dbReference type="HOGENOM" id="CLU_001265_0_1_1"/>
<keyword evidence="5 7" id="KW-0472">Membrane</keyword>
<proteinExistence type="predicted"/>
<dbReference type="Pfam" id="PF07690">
    <property type="entry name" value="MFS_1"/>
    <property type="match status" value="1"/>
</dbReference>
<dbReference type="InterPro" id="IPR036259">
    <property type="entry name" value="MFS_trans_sf"/>
</dbReference>
<keyword evidence="2" id="KW-0813">Transport</keyword>
<feature type="region of interest" description="Disordered" evidence="6">
    <location>
        <begin position="451"/>
        <end position="473"/>
    </location>
</feature>
<gene>
    <name evidence="9" type="ORF">OIDMADRAFT_99409</name>
</gene>
<sequence>MSSDEKSSTLPAVEETVASEIEFTRKCDIRLVPILGGLYFTAFLDRVNIANAKLLGFEKDLHMPANGYNTALWVFFLSFVLLEVPCNMFLNWHRLKPNQWLGGTMFFLGIVSMCQGLTQSAGGLYACRFIMGALEGSLAPGAALLMGQYYRRHEFGIRFACFFVCALLSNACSSFLAYAIGHMEGVHGVRAWRWIFILEGLFSICYAVLAFFVIPAFPKDATFLTKEERELLLQRLEEERGNEKVSMRDINWVGILWNWKVWLATLIYFCGDLSSSSNVSFSPTILSQLGWSASKAQVHQIPIYLVAVTTSIIAHIWSGRVGVRFPFILVGVATSLIGWAIQLAELTDKPAVRYFGLFMISAGASIQMPLSVAWLNNNLIGRPEKAVAAAIQMGFGNGANFVSSNMFITAQAPRYPTAFRVGTSFAVIGGVATLFFTLLLVRENRRLDKQEAEGNAVPVNPGSDDGTRFRNTL</sequence>
<evidence type="ECO:0000256" key="3">
    <source>
        <dbReference type="ARBA" id="ARBA00022692"/>
    </source>
</evidence>
<name>A0A0C3HY49_OIDMZ</name>
<evidence type="ECO:0000259" key="8">
    <source>
        <dbReference type="PROSITE" id="PS50850"/>
    </source>
</evidence>
<keyword evidence="4 7" id="KW-1133">Transmembrane helix</keyword>
<dbReference type="PANTHER" id="PTHR43791">
    <property type="entry name" value="PERMEASE-RELATED"/>
    <property type="match status" value="1"/>
</dbReference>
<feature type="transmembrane region" description="Helical" evidence="7">
    <location>
        <begin position="387"/>
        <end position="409"/>
    </location>
</feature>
<protein>
    <recommendedName>
        <fullName evidence="8">Major facilitator superfamily (MFS) profile domain-containing protein</fullName>
    </recommendedName>
</protein>
<feature type="transmembrane region" description="Helical" evidence="7">
    <location>
        <begin position="159"/>
        <end position="180"/>
    </location>
</feature>
<keyword evidence="3 7" id="KW-0812">Transmembrane</keyword>
<evidence type="ECO:0000256" key="2">
    <source>
        <dbReference type="ARBA" id="ARBA00022448"/>
    </source>
</evidence>
<organism evidence="9 10">
    <name type="scientific">Oidiodendron maius (strain Zn)</name>
    <dbReference type="NCBI Taxonomy" id="913774"/>
    <lineage>
        <taxon>Eukaryota</taxon>
        <taxon>Fungi</taxon>
        <taxon>Dikarya</taxon>
        <taxon>Ascomycota</taxon>
        <taxon>Pezizomycotina</taxon>
        <taxon>Leotiomycetes</taxon>
        <taxon>Leotiomycetes incertae sedis</taxon>
        <taxon>Myxotrichaceae</taxon>
        <taxon>Oidiodendron</taxon>
    </lineage>
</organism>
<dbReference type="PANTHER" id="PTHR43791:SF54">
    <property type="entry name" value="MAJOR FACILITATOR SUPERFAMILY (MFS) PROFILE DOMAIN-CONTAINING PROTEIN-RELATED"/>
    <property type="match status" value="1"/>
</dbReference>
<keyword evidence="10" id="KW-1185">Reference proteome</keyword>
<evidence type="ECO:0000256" key="7">
    <source>
        <dbReference type="SAM" id="Phobius"/>
    </source>
</evidence>
<feature type="transmembrane region" description="Helical" evidence="7">
    <location>
        <begin position="354"/>
        <end position="375"/>
    </location>
</feature>
<evidence type="ECO:0000313" key="10">
    <source>
        <dbReference type="Proteomes" id="UP000054321"/>
    </source>
</evidence>
<feature type="transmembrane region" description="Helical" evidence="7">
    <location>
        <begin position="325"/>
        <end position="342"/>
    </location>
</feature>
<accession>A0A0C3HY49</accession>
<feature type="domain" description="Major facilitator superfamily (MFS) profile" evidence="8">
    <location>
        <begin position="31"/>
        <end position="441"/>
    </location>
</feature>
<dbReference type="OrthoDB" id="310895at2759"/>
<evidence type="ECO:0000256" key="6">
    <source>
        <dbReference type="SAM" id="MobiDB-lite"/>
    </source>
</evidence>
<comment type="subcellular location">
    <subcellularLocation>
        <location evidence="1">Membrane</location>
        <topology evidence="1">Multi-pass membrane protein</topology>
    </subcellularLocation>
</comment>
<dbReference type="InterPro" id="IPR020846">
    <property type="entry name" value="MFS_dom"/>
</dbReference>
<feature type="transmembrane region" description="Helical" evidence="7">
    <location>
        <begin position="421"/>
        <end position="441"/>
    </location>
</feature>
<evidence type="ECO:0000256" key="4">
    <source>
        <dbReference type="ARBA" id="ARBA00022989"/>
    </source>
</evidence>
<feature type="transmembrane region" description="Helical" evidence="7">
    <location>
        <begin position="71"/>
        <end position="92"/>
    </location>
</feature>
<evidence type="ECO:0000256" key="5">
    <source>
        <dbReference type="ARBA" id="ARBA00023136"/>
    </source>
</evidence>
<dbReference type="PROSITE" id="PS50850">
    <property type="entry name" value="MFS"/>
    <property type="match status" value="1"/>
</dbReference>
<dbReference type="Proteomes" id="UP000054321">
    <property type="component" value="Unassembled WGS sequence"/>
</dbReference>
<evidence type="ECO:0000313" key="9">
    <source>
        <dbReference type="EMBL" id="KIN07127.1"/>
    </source>
</evidence>
<dbReference type="InterPro" id="IPR011701">
    <property type="entry name" value="MFS"/>
</dbReference>
<dbReference type="InParanoid" id="A0A0C3HY49"/>
<dbReference type="FunFam" id="1.20.1250.20:FF:000013">
    <property type="entry name" value="MFS general substrate transporter"/>
    <property type="match status" value="1"/>
</dbReference>
<feature type="transmembrane region" description="Helical" evidence="7">
    <location>
        <begin position="99"/>
        <end position="118"/>
    </location>
</feature>
<dbReference type="GO" id="GO:0016020">
    <property type="term" value="C:membrane"/>
    <property type="evidence" value="ECO:0007669"/>
    <property type="project" value="UniProtKB-SubCell"/>
</dbReference>
<reference evidence="9 10" key="1">
    <citation type="submission" date="2014-04" db="EMBL/GenBank/DDBJ databases">
        <authorList>
            <consortium name="DOE Joint Genome Institute"/>
            <person name="Kuo A."/>
            <person name="Martino E."/>
            <person name="Perotto S."/>
            <person name="Kohler A."/>
            <person name="Nagy L.G."/>
            <person name="Floudas D."/>
            <person name="Copeland A."/>
            <person name="Barry K.W."/>
            <person name="Cichocki N."/>
            <person name="Veneault-Fourrey C."/>
            <person name="LaButti K."/>
            <person name="Lindquist E.A."/>
            <person name="Lipzen A."/>
            <person name="Lundell T."/>
            <person name="Morin E."/>
            <person name="Murat C."/>
            <person name="Sun H."/>
            <person name="Tunlid A."/>
            <person name="Henrissat B."/>
            <person name="Grigoriev I.V."/>
            <person name="Hibbett D.S."/>
            <person name="Martin F."/>
            <person name="Nordberg H.P."/>
            <person name="Cantor M.N."/>
            <person name="Hua S.X."/>
        </authorList>
    </citation>
    <scope>NUCLEOTIDE SEQUENCE [LARGE SCALE GENOMIC DNA]</scope>
    <source>
        <strain evidence="9 10">Zn</strain>
    </source>
</reference>
<feature type="transmembrane region" description="Helical" evidence="7">
    <location>
        <begin position="192"/>
        <end position="217"/>
    </location>
</feature>
<dbReference type="Gene3D" id="1.20.1250.20">
    <property type="entry name" value="MFS general substrate transporter like domains"/>
    <property type="match status" value="2"/>
</dbReference>
<feature type="transmembrane region" description="Helical" evidence="7">
    <location>
        <begin position="250"/>
        <end position="269"/>
    </location>
</feature>